<keyword evidence="6" id="KW-0966">Cell projection</keyword>
<dbReference type="PANTHER" id="PTHR42792">
    <property type="entry name" value="FLAGELLIN"/>
    <property type="match status" value="1"/>
</dbReference>
<gene>
    <name evidence="6" type="primary">flgL</name>
    <name evidence="6" type="ORF">EC580_08500</name>
</gene>
<dbReference type="AlphaFoldDB" id="A0A3M8QYB6"/>
<dbReference type="OrthoDB" id="9768249at2"/>
<feature type="domain" description="Flagellin N-terminal" evidence="5">
    <location>
        <begin position="3"/>
        <end position="140"/>
    </location>
</feature>
<dbReference type="InterPro" id="IPR013384">
    <property type="entry name" value="Flagell_FlgL"/>
</dbReference>
<evidence type="ECO:0000313" key="6">
    <source>
        <dbReference type="EMBL" id="RNF61075.1"/>
    </source>
</evidence>
<dbReference type="RefSeq" id="WP_123104073.1">
    <property type="nucleotide sequence ID" value="NZ_CP127527.1"/>
</dbReference>
<comment type="subcellular location">
    <subcellularLocation>
        <location evidence="1">Bacterial flagellum</location>
    </subcellularLocation>
    <subcellularLocation>
        <location evidence="2">Secreted</location>
    </subcellularLocation>
</comment>
<reference evidence="6" key="1">
    <citation type="submission" date="2018-10" db="EMBL/GenBank/DDBJ databases">
        <title>Acidithiobacillus sulfuriphilus sp. nov.: an extremely acidophilic sulfur-oxidizing chemolithotroph isolated from a neutral pH environment.</title>
        <authorList>
            <person name="Falagan C."/>
            <person name="Moya-Beltran A."/>
            <person name="Quatrini R."/>
            <person name="Johnson D.B."/>
        </authorList>
    </citation>
    <scope>NUCLEOTIDE SEQUENCE [LARGE SCALE GENOMIC DNA]</scope>
    <source>
        <strain evidence="6">CJ-2</strain>
    </source>
</reference>
<dbReference type="InterPro" id="IPR001029">
    <property type="entry name" value="Flagellin_N"/>
</dbReference>
<name>A0A3M8QYB6_9PROT</name>
<dbReference type="Pfam" id="PF00669">
    <property type="entry name" value="Flagellin_N"/>
    <property type="match status" value="1"/>
</dbReference>
<comment type="caution">
    <text evidence="6">The sequence shown here is derived from an EMBL/GenBank/DDBJ whole genome shotgun (WGS) entry which is preliminary data.</text>
</comment>
<evidence type="ECO:0000256" key="4">
    <source>
        <dbReference type="ARBA" id="ARBA00023143"/>
    </source>
</evidence>
<dbReference type="NCBIfam" id="TIGR02550">
    <property type="entry name" value="flagell_flgL"/>
    <property type="match status" value="1"/>
</dbReference>
<dbReference type="GO" id="GO:0009424">
    <property type="term" value="C:bacterial-type flagellum hook"/>
    <property type="evidence" value="ECO:0007669"/>
    <property type="project" value="InterPro"/>
</dbReference>
<evidence type="ECO:0000256" key="2">
    <source>
        <dbReference type="ARBA" id="ARBA00004613"/>
    </source>
</evidence>
<keyword evidence="6" id="KW-0282">Flagellum</keyword>
<proteinExistence type="inferred from homology"/>
<comment type="similarity">
    <text evidence="3">Belongs to the bacterial flagellin family.</text>
</comment>
<dbReference type="SUPFAM" id="SSF64518">
    <property type="entry name" value="Phase 1 flagellin"/>
    <property type="match status" value="1"/>
</dbReference>
<protein>
    <submittedName>
        <fullName evidence="6">Flagellar hook-associated protein 3</fullName>
    </submittedName>
</protein>
<dbReference type="GO" id="GO:0005576">
    <property type="term" value="C:extracellular region"/>
    <property type="evidence" value="ECO:0007669"/>
    <property type="project" value="UniProtKB-SubCell"/>
</dbReference>
<organism evidence="6">
    <name type="scientific">Acidithiobacillus sulfuriphilus</name>
    <dbReference type="NCBI Taxonomy" id="1867749"/>
    <lineage>
        <taxon>Bacteria</taxon>
        <taxon>Pseudomonadati</taxon>
        <taxon>Pseudomonadota</taxon>
        <taxon>Acidithiobacillia</taxon>
        <taxon>Acidithiobacillales</taxon>
        <taxon>Acidithiobacillaceae</taxon>
        <taxon>Acidithiobacillus</taxon>
    </lineage>
</organism>
<dbReference type="GO" id="GO:0005198">
    <property type="term" value="F:structural molecule activity"/>
    <property type="evidence" value="ECO:0007669"/>
    <property type="project" value="InterPro"/>
</dbReference>
<dbReference type="Gene3D" id="1.20.1330.10">
    <property type="entry name" value="f41 fragment of flagellin, N-terminal domain"/>
    <property type="match status" value="1"/>
</dbReference>
<dbReference type="PANTHER" id="PTHR42792:SF1">
    <property type="entry name" value="FLAGELLAR HOOK-ASSOCIATED PROTEIN 3"/>
    <property type="match status" value="1"/>
</dbReference>
<evidence type="ECO:0000259" key="5">
    <source>
        <dbReference type="Pfam" id="PF00669"/>
    </source>
</evidence>
<sequence>MRVSTQQFYSTSLTGMLNQQSTLNNLSQQLSTGNALGNPADNPVANAQVLNLSAKLSNLGAYQQANQSSQQDLQLSSSVLQSVNSLISQVQQLAVQMNNATVSAQDRQNAAAAMTGNLQQLVQLANTQNANGQYVFAGSQSGTQPFQLQANGNVQYMGDAAQKSLMIGPGLNMPVSEAGSAVFMDVPAGNGSFTVSAAAANSGSSGTATMGPGSVLDPGAASQQLVVQQSQYQITFAASGTAYSITSGTGTVGSAGWNASSGTVVSGASYTPGQSIGIPATSGGVNFLSVPVAGTPVAGDSFTIAASQPQSIFQTFSDLQQALSSTGSGPGANTQRAQAISNVLANLNQAQTQVLSTQSSIGARLQQAQSVSSLNSSLTLQFQTQQGNLADISYPQVITQYQQSLTALQASQKAFAQVQGLSLFQYIS</sequence>
<evidence type="ECO:0000256" key="1">
    <source>
        <dbReference type="ARBA" id="ARBA00004365"/>
    </source>
</evidence>
<accession>A0A3M8QYB6</accession>
<dbReference type="EMBL" id="RIZI01000170">
    <property type="protein sequence ID" value="RNF61075.1"/>
    <property type="molecule type" value="Genomic_DNA"/>
</dbReference>
<dbReference type="GO" id="GO:0071973">
    <property type="term" value="P:bacterial-type flagellum-dependent cell motility"/>
    <property type="evidence" value="ECO:0007669"/>
    <property type="project" value="InterPro"/>
</dbReference>
<keyword evidence="4" id="KW-0975">Bacterial flagellum</keyword>
<evidence type="ECO:0000256" key="3">
    <source>
        <dbReference type="ARBA" id="ARBA00005709"/>
    </source>
</evidence>
<dbReference type="InterPro" id="IPR001492">
    <property type="entry name" value="Flagellin"/>
</dbReference>
<keyword evidence="6" id="KW-0969">Cilium</keyword>